<evidence type="ECO:0000256" key="1">
    <source>
        <dbReference type="ARBA" id="ARBA00006754"/>
    </source>
</evidence>
<evidence type="ECO:0000313" key="8">
    <source>
        <dbReference type="Proteomes" id="UP000235114"/>
    </source>
</evidence>
<dbReference type="AlphaFoldDB" id="A0A2N5GQQ9"/>
<evidence type="ECO:0000313" key="7">
    <source>
        <dbReference type="Proteomes" id="UP000234951"/>
    </source>
</evidence>
<dbReference type="Pfam" id="PF17853">
    <property type="entry name" value="GGDEF_2"/>
    <property type="match status" value="1"/>
</dbReference>
<dbReference type="InterPro" id="IPR041522">
    <property type="entry name" value="CdaR_GGDEF"/>
</dbReference>
<comment type="caution">
    <text evidence="5">The sequence shown here is derived from an EMBL/GenBank/DDBJ whole genome shotgun (WGS) entry which is preliminary data.</text>
</comment>
<reference evidence="5 7" key="1">
    <citation type="submission" date="2017-11" db="EMBL/GenBank/DDBJ databases">
        <title>Comparitive Functional Genomics of Dry Heat Resistant strains isolated from the Viking Spacecraft.</title>
        <authorList>
            <person name="Seuylemezian A."/>
            <person name="Cooper K."/>
            <person name="Vaishampayan P."/>
        </authorList>
    </citation>
    <scope>NUCLEOTIDE SEQUENCE [LARGE SCALE GENOMIC DNA]</scope>
    <source>
        <strain evidence="5 7">M4.6</strain>
    </source>
</reference>
<dbReference type="InterPro" id="IPR042070">
    <property type="entry name" value="PucR_C-HTH_sf"/>
</dbReference>
<dbReference type="Gene3D" id="1.10.10.2840">
    <property type="entry name" value="PucR C-terminal helix-turn-helix domain"/>
    <property type="match status" value="1"/>
</dbReference>
<dbReference type="InterPro" id="IPR025736">
    <property type="entry name" value="PucR_C-HTH_dom"/>
</dbReference>
<feature type="domain" description="CdaR GGDEF-like" evidence="4">
    <location>
        <begin position="143"/>
        <end position="255"/>
    </location>
</feature>
<dbReference type="PANTHER" id="PTHR33744:SF15">
    <property type="entry name" value="CARBOHYDRATE DIACID REGULATOR"/>
    <property type="match status" value="1"/>
</dbReference>
<accession>A0A2N5GQQ9</accession>
<protein>
    <submittedName>
        <fullName evidence="5">Sugar diacid utilization regulator SdaR</fullName>
    </submittedName>
</protein>
<dbReference type="RefSeq" id="WP_101575835.1">
    <property type="nucleotide sequence ID" value="NZ_PGVA01000005.1"/>
</dbReference>
<organism evidence="5 7">
    <name type="scientific">Bacillus canaveralius</name>
    <dbReference type="NCBI Taxonomy" id="1403243"/>
    <lineage>
        <taxon>Bacteria</taxon>
        <taxon>Bacillati</taxon>
        <taxon>Bacillota</taxon>
        <taxon>Bacilli</taxon>
        <taxon>Bacillales</taxon>
        <taxon>Bacillaceae</taxon>
        <taxon>Bacillus</taxon>
    </lineage>
</organism>
<feature type="domain" description="PucR C-terminal helix-turn-helix" evidence="3">
    <location>
        <begin position="299"/>
        <end position="355"/>
    </location>
</feature>
<dbReference type="EMBL" id="PGVA01000005">
    <property type="protein sequence ID" value="PLR85569.1"/>
    <property type="molecule type" value="Genomic_DNA"/>
</dbReference>
<dbReference type="Proteomes" id="UP000234951">
    <property type="component" value="Unassembled WGS sequence"/>
</dbReference>
<name>A0A2N5GQQ9_9BACI</name>
<reference evidence="6 8" key="2">
    <citation type="submission" date="2017-12" db="EMBL/GenBank/DDBJ databases">
        <title>Comparative Functional Genomics of Dry Heat Resistant strains isolated from the Viking Spacecraft.</title>
        <authorList>
            <person name="Seuylemezian A."/>
            <person name="Cooper K."/>
            <person name="Vaishampayan P."/>
        </authorList>
    </citation>
    <scope>NUCLEOTIDE SEQUENCE [LARGE SCALE GENOMIC DNA]</scope>
    <source>
        <strain evidence="6 8">ATCC 29669</strain>
    </source>
</reference>
<sequence>MLTQEMAKEIVEQTMIRLNRNINIMDETGTIIASGNPNRINQIHFGALEVLRSGQPLIINDSNLHEWNGAHPGINLPIQFQNLIIGVIGITGDSNEVREFGELVKMITEMMIHQSFIAAQLEWRQRLKEQVFEDLLKDRDNIDTIKQRLNLLGIDIEDPYQVGLVELGINQLKNTEIIQIFEDTFVEKQALIGFSNANRVFILTSNMPETRFMQKLAAASKQLNSKNISVRIGIGSIASDQTCIRHSYQESLNALLLGSNEQMITTYAEIEMKALLVHLDERAKRQFSSRVLGNLSEKLIETIEHFFAANLNIGECATKMYIHRNSLVYRIKKIKELTGYNPQLVSDAITLQLAVWIDRMSEKQD</sequence>
<dbReference type="Proteomes" id="UP000235114">
    <property type="component" value="Unassembled WGS sequence"/>
</dbReference>
<gene>
    <name evidence="5" type="ORF">CU635_03705</name>
    <name evidence="6" type="ORF">CVD25_16340</name>
</gene>
<evidence type="ECO:0000259" key="2">
    <source>
        <dbReference type="Pfam" id="PF05651"/>
    </source>
</evidence>
<proteinExistence type="inferred from homology"/>
<evidence type="ECO:0000313" key="6">
    <source>
        <dbReference type="EMBL" id="PLR94770.1"/>
    </source>
</evidence>
<feature type="domain" description="Putative sugar diacid recognition" evidence="2">
    <location>
        <begin position="2"/>
        <end position="135"/>
    </location>
</feature>
<dbReference type="Pfam" id="PF13556">
    <property type="entry name" value="HTH_30"/>
    <property type="match status" value="1"/>
</dbReference>
<evidence type="ECO:0000259" key="3">
    <source>
        <dbReference type="Pfam" id="PF13556"/>
    </source>
</evidence>
<evidence type="ECO:0000313" key="5">
    <source>
        <dbReference type="EMBL" id="PLR85569.1"/>
    </source>
</evidence>
<keyword evidence="8" id="KW-1185">Reference proteome</keyword>
<comment type="similarity">
    <text evidence="1">Belongs to the CdaR family.</text>
</comment>
<dbReference type="PANTHER" id="PTHR33744">
    <property type="entry name" value="CARBOHYDRATE DIACID REGULATOR"/>
    <property type="match status" value="1"/>
</dbReference>
<dbReference type="InterPro" id="IPR008599">
    <property type="entry name" value="Diacid_rec"/>
</dbReference>
<dbReference type="InterPro" id="IPR051448">
    <property type="entry name" value="CdaR-like_regulators"/>
</dbReference>
<dbReference type="EMBL" id="PGVD01000046">
    <property type="protein sequence ID" value="PLR94770.1"/>
    <property type="molecule type" value="Genomic_DNA"/>
</dbReference>
<dbReference type="Pfam" id="PF05651">
    <property type="entry name" value="Diacid_rec"/>
    <property type="match status" value="1"/>
</dbReference>
<dbReference type="OrthoDB" id="9792148at2"/>
<evidence type="ECO:0000259" key="4">
    <source>
        <dbReference type="Pfam" id="PF17853"/>
    </source>
</evidence>